<comment type="caution">
    <text evidence="3">The sequence shown here is derived from an EMBL/GenBank/DDBJ whole genome shotgun (WGS) entry which is preliminary data.</text>
</comment>
<evidence type="ECO:0000313" key="4">
    <source>
        <dbReference type="Proteomes" id="UP001177670"/>
    </source>
</evidence>
<keyword evidence="2" id="KW-0812">Transmembrane</keyword>
<feature type="compositionally biased region" description="Polar residues" evidence="1">
    <location>
        <begin position="1"/>
        <end position="10"/>
    </location>
</feature>
<organism evidence="3 4">
    <name type="scientific">Melipona bicolor</name>
    <dbReference type="NCBI Taxonomy" id="60889"/>
    <lineage>
        <taxon>Eukaryota</taxon>
        <taxon>Metazoa</taxon>
        <taxon>Ecdysozoa</taxon>
        <taxon>Arthropoda</taxon>
        <taxon>Hexapoda</taxon>
        <taxon>Insecta</taxon>
        <taxon>Pterygota</taxon>
        <taxon>Neoptera</taxon>
        <taxon>Endopterygota</taxon>
        <taxon>Hymenoptera</taxon>
        <taxon>Apocrita</taxon>
        <taxon>Aculeata</taxon>
        <taxon>Apoidea</taxon>
        <taxon>Anthophila</taxon>
        <taxon>Apidae</taxon>
        <taxon>Melipona</taxon>
    </lineage>
</organism>
<evidence type="ECO:0000313" key="3">
    <source>
        <dbReference type="EMBL" id="KAK1124806.1"/>
    </source>
</evidence>
<gene>
    <name evidence="3" type="ORF">K0M31_006166</name>
</gene>
<keyword evidence="2" id="KW-0472">Membrane</keyword>
<evidence type="ECO:0000256" key="2">
    <source>
        <dbReference type="SAM" id="Phobius"/>
    </source>
</evidence>
<feature type="transmembrane region" description="Helical" evidence="2">
    <location>
        <begin position="75"/>
        <end position="97"/>
    </location>
</feature>
<protein>
    <submittedName>
        <fullName evidence="3">Uncharacterized protein</fullName>
    </submittedName>
</protein>
<name>A0AA40FTP4_9HYME</name>
<keyword evidence="4" id="KW-1185">Reference proteome</keyword>
<dbReference type="AlphaFoldDB" id="A0AA40FTP4"/>
<evidence type="ECO:0000256" key="1">
    <source>
        <dbReference type="SAM" id="MobiDB-lite"/>
    </source>
</evidence>
<keyword evidence="2" id="KW-1133">Transmembrane helix</keyword>
<accession>A0AA40FTP4</accession>
<dbReference type="Proteomes" id="UP001177670">
    <property type="component" value="Unassembled WGS sequence"/>
</dbReference>
<dbReference type="EMBL" id="JAHYIQ010000017">
    <property type="protein sequence ID" value="KAK1124806.1"/>
    <property type="molecule type" value="Genomic_DNA"/>
</dbReference>
<feature type="region of interest" description="Disordered" evidence="1">
    <location>
        <begin position="1"/>
        <end position="40"/>
    </location>
</feature>
<proteinExistence type="predicted"/>
<reference evidence="3" key="1">
    <citation type="submission" date="2021-10" db="EMBL/GenBank/DDBJ databases">
        <title>Melipona bicolor Genome sequencing and assembly.</title>
        <authorList>
            <person name="Araujo N.S."/>
            <person name="Arias M.C."/>
        </authorList>
    </citation>
    <scope>NUCLEOTIDE SEQUENCE</scope>
    <source>
        <strain evidence="3">USP_2M_L1-L4_2017</strain>
        <tissue evidence="3">Whole body</tissue>
    </source>
</reference>
<sequence>MIAYLSNNDSAPRGSRLVDQSPGSIITTPPIRKHDQDNANPSSMFTPRRYDFCDNSDMSFCTDNMASLKGTIAPLFFDLGFVLYASILSFIGCISYIQLIKYPHTEDLFEISANVPTYPCRSRTQSRRAMQTLHRPARPTIFHVLMIHLIEGFH</sequence>